<keyword evidence="1 10" id="KW-0963">Cytoplasm</keyword>
<dbReference type="InterPro" id="IPR005863">
    <property type="entry name" value="UDP-N-AcMur_synth"/>
</dbReference>
<evidence type="ECO:0000256" key="11">
    <source>
        <dbReference type="RuleBase" id="RU004136"/>
    </source>
</evidence>
<dbReference type="EMBL" id="OBDZ01000011">
    <property type="protein sequence ID" value="SNY27483.1"/>
    <property type="molecule type" value="Genomic_DNA"/>
</dbReference>
<evidence type="ECO:0000256" key="4">
    <source>
        <dbReference type="ARBA" id="ARBA00022741"/>
    </source>
</evidence>
<dbReference type="PANTHER" id="PTHR43024">
    <property type="entry name" value="UDP-N-ACETYLMURAMOYL-TRIPEPTIDE--D-ALANYL-D-ALANINE LIGASE"/>
    <property type="match status" value="1"/>
</dbReference>
<dbReference type="EC" id="6.3.2.10" evidence="10 11"/>
<dbReference type="InterPro" id="IPR000713">
    <property type="entry name" value="Mur_ligase_N"/>
</dbReference>
<comment type="pathway">
    <text evidence="10 11">Cell wall biogenesis; peptidoglycan biosynthesis.</text>
</comment>
<dbReference type="Pfam" id="PF02875">
    <property type="entry name" value="Mur_ligase_C"/>
    <property type="match status" value="1"/>
</dbReference>
<evidence type="ECO:0000259" key="14">
    <source>
        <dbReference type="Pfam" id="PF08245"/>
    </source>
</evidence>
<dbReference type="GO" id="GO:0047480">
    <property type="term" value="F:UDP-N-acetylmuramoyl-tripeptide-D-alanyl-D-alanine ligase activity"/>
    <property type="evidence" value="ECO:0007669"/>
    <property type="project" value="UniProtKB-UniRule"/>
</dbReference>
<dbReference type="Pfam" id="PF01225">
    <property type="entry name" value="Mur_ligase"/>
    <property type="match status" value="1"/>
</dbReference>
<protein>
    <recommendedName>
        <fullName evidence="10 11">UDP-N-acetylmuramoyl-tripeptide--D-alanyl-D-alanine ligase</fullName>
        <ecNumber evidence="10 11">6.3.2.10</ecNumber>
    </recommendedName>
    <alternativeName>
        <fullName evidence="10">D-alanyl-D-alanine-adding enzyme</fullName>
    </alternativeName>
</protein>
<name>A0A285GVZ4_9FIRM</name>
<evidence type="ECO:0000256" key="6">
    <source>
        <dbReference type="ARBA" id="ARBA00022960"/>
    </source>
</evidence>
<evidence type="ECO:0000256" key="8">
    <source>
        <dbReference type="ARBA" id="ARBA00023306"/>
    </source>
</evidence>
<dbReference type="InterPro" id="IPR004101">
    <property type="entry name" value="Mur_ligase_C"/>
</dbReference>
<feature type="domain" description="Mur ligase N-terminal catalytic" evidence="12">
    <location>
        <begin position="24"/>
        <end position="97"/>
    </location>
</feature>
<keyword evidence="3 10" id="KW-0132">Cell division</keyword>
<dbReference type="InterPro" id="IPR036565">
    <property type="entry name" value="Mur-like_cat_sf"/>
</dbReference>
<comment type="catalytic activity">
    <reaction evidence="10 11">
        <text>D-alanyl-D-alanine + UDP-N-acetyl-alpha-D-muramoyl-L-alanyl-gamma-D-glutamyl-meso-2,6-diaminopimelate + ATP = UDP-N-acetyl-alpha-D-muramoyl-L-alanyl-gamma-D-glutamyl-meso-2,6-diaminopimeloyl-D-alanyl-D-alanine + ADP + phosphate + H(+)</text>
        <dbReference type="Rhea" id="RHEA:28374"/>
        <dbReference type="ChEBI" id="CHEBI:15378"/>
        <dbReference type="ChEBI" id="CHEBI:30616"/>
        <dbReference type="ChEBI" id="CHEBI:43474"/>
        <dbReference type="ChEBI" id="CHEBI:57822"/>
        <dbReference type="ChEBI" id="CHEBI:61386"/>
        <dbReference type="ChEBI" id="CHEBI:83905"/>
        <dbReference type="ChEBI" id="CHEBI:456216"/>
        <dbReference type="EC" id="6.3.2.10"/>
    </reaction>
</comment>
<feature type="domain" description="Mur ligase central" evidence="14">
    <location>
        <begin position="108"/>
        <end position="296"/>
    </location>
</feature>
<dbReference type="NCBIfam" id="TIGR01143">
    <property type="entry name" value="murF"/>
    <property type="match status" value="1"/>
</dbReference>
<keyword evidence="8 10" id="KW-0131">Cell cycle</keyword>
<reference evidence="16" key="1">
    <citation type="submission" date="2017-09" db="EMBL/GenBank/DDBJ databases">
        <authorList>
            <person name="Varghese N."/>
            <person name="Submissions S."/>
        </authorList>
    </citation>
    <scope>NUCLEOTIDE SEQUENCE [LARGE SCALE GENOMIC DNA]</scope>
    <source>
        <strain evidence="16">MSL47</strain>
    </source>
</reference>
<dbReference type="Gene3D" id="3.40.1190.10">
    <property type="entry name" value="Mur-like, catalytic domain"/>
    <property type="match status" value="1"/>
</dbReference>
<evidence type="ECO:0000256" key="1">
    <source>
        <dbReference type="ARBA" id="ARBA00022490"/>
    </source>
</evidence>
<dbReference type="HAMAP" id="MF_02019">
    <property type="entry name" value="MurF"/>
    <property type="match status" value="1"/>
</dbReference>
<keyword evidence="5 10" id="KW-0067">ATP-binding</keyword>
<keyword evidence="6 10" id="KW-0133">Cell shape</keyword>
<dbReference type="GO" id="GO:0009252">
    <property type="term" value="P:peptidoglycan biosynthetic process"/>
    <property type="evidence" value="ECO:0007669"/>
    <property type="project" value="UniProtKB-UniRule"/>
</dbReference>
<dbReference type="GO" id="GO:0005737">
    <property type="term" value="C:cytoplasm"/>
    <property type="evidence" value="ECO:0007669"/>
    <property type="project" value="UniProtKB-SubCell"/>
</dbReference>
<dbReference type="InterPro" id="IPR036615">
    <property type="entry name" value="Mur_ligase_C_dom_sf"/>
</dbReference>
<evidence type="ECO:0000256" key="5">
    <source>
        <dbReference type="ARBA" id="ARBA00022840"/>
    </source>
</evidence>
<feature type="domain" description="Mur ligase C-terminal" evidence="13">
    <location>
        <begin position="320"/>
        <end position="445"/>
    </location>
</feature>
<dbReference type="Proteomes" id="UP000219573">
    <property type="component" value="Unassembled WGS sequence"/>
</dbReference>
<dbReference type="GO" id="GO:0008360">
    <property type="term" value="P:regulation of cell shape"/>
    <property type="evidence" value="ECO:0007669"/>
    <property type="project" value="UniProtKB-KW"/>
</dbReference>
<dbReference type="SUPFAM" id="SSF53623">
    <property type="entry name" value="MurD-like peptide ligases, catalytic domain"/>
    <property type="match status" value="1"/>
</dbReference>
<comment type="subcellular location">
    <subcellularLocation>
        <location evidence="10 11">Cytoplasm</location>
    </subcellularLocation>
</comment>
<dbReference type="GO" id="GO:0051301">
    <property type="term" value="P:cell division"/>
    <property type="evidence" value="ECO:0007669"/>
    <property type="project" value="UniProtKB-KW"/>
</dbReference>
<evidence type="ECO:0000256" key="9">
    <source>
        <dbReference type="ARBA" id="ARBA00023316"/>
    </source>
</evidence>
<keyword evidence="2 10" id="KW-0436">Ligase</keyword>
<feature type="binding site" evidence="10">
    <location>
        <begin position="110"/>
        <end position="116"/>
    </location>
    <ligand>
        <name>ATP</name>
        <dbReference type="ChEBI" id="CHEBI:30616"/>
    </ligand>
</feature>
<dbReference type="UniPathway" id="UPA00219"/>
<evidence type="ECO:0000256" key="10">
    <source>
        <dbReference type="HAMAP-Rule" id="MF_02019"/>
    </source>
</evidence>
<dbReference type="GO" id="GO:0008766">
    <property type="term" value="F:UDP-N-acetylmuramoylalanyl-D-glutamyl-2,6-diaminopimelate-D-alanyl-D-alanine ligase activity"/>
    <property type="evidence" value="ECO:0007669"/>
    <property type="project" value="RHEA"/>
</dbReference>
<proteinExistence type="inferred from homology"/>
<keyword evidence="9 10" id="KW-0961">Cell wall biogenesis/degradation</keyword>
<keyword evidence="16" id="KW-1185">Reference proteome</keyword>
<sequence>METLCLEEIAQAISGEIIGDKGIKIDNISIDSRQIEQGDLFIAIRGENFDGHNFMMDAFTRGASVAIVSKEIDLDIDKTIIKVEDTTKALQDLAHYYRNKFDITVVAVTGSTGKTTTKDMIAAVLGMEYKTLKTAGNFNNEIGLPLTLFRLDSSYEAVVVEMGMRALGEIDLLAKIAEPDIGVITNVGVAHIEILKSVDNIAKAKSELIVALKADGVAILNGDDDKVKKMDRLTTAEVINYGLKEYNKVRATEIKSLDDGAISFNLLISNNCYQKPLTLPVPGRYNVYNALAAVAVGLALDISLKEIVEGLSNFQLTKMRNQILTTEDDVKIIDDTYNANPASMRGAIDTLFDIGEGRRIAVLGDMLELGDIAIKEHQAIGSILAEKGIDYLFTYGELGNYIGEGAKDSGMDNSSIFSYQDKAKLIEDLLDIITVNDTILVKASRGMKLEEVSQALLED</sequence>
<dbReference type="OrthoDB" id="9801978at2"/>
<evidence type="ECO:0000313" key="16">
    <source>
        <dbReference type="Proteomes" id="UP000219573"/>
    </source>
</evidence>
<dbReference type="STRING" id="1413210.U472_02740"/>
<evidence type="ECO:0000259" key="13">
    <source>
        <dbReference type="Pfam" id="PF02875"/>
    </source>
</evidence>
<dbReference type="GO" id="GO:0071555">
    <property type="term" value="P:cell wall organization"/>
    <property type="evidence" value="ECO:0007669"/>
    <property type="project" value="UniProtKB-KW"/>
</dbReference>
<dbReference type="InterPro" id="IPR051046">
    <property type="entry name" value="MurCDEF_CellWall_CoF430Synth"/>
</dbReference>
<dbReference type="InterPro" id="IPR013221">
    <property type="entry name" value="Mur_ligase_cen"/>
</dbReference>
<comment type="function">
    <text evidence="10 11">Involved in cell wall formation. Catalyzes the final step in the synthesis of UDP-N-acetylmuramoyl-pentapeptide, the precursor of murein.</text>
</comment>
<dbReference type="SUPFAM" id="SSF53244">
    <property type="entry name" value="MurD-like peptide ligases, peptide-binding domain"/>
    <property type="match status" value="1"/>
</dbReference>
<dbReference type="PANTHER" id="PTHR43024:SF1">
    <property type="entry name" value="UDP-N-ACETYLMURAMOYL-TRIPEPTIDE--D-ALANYL-D-ALANINE LIGASE"/>
    <property type="match status" value="1"/>
</dbReference>
<evidence type="ECO:0000259" key="12">
    <source>
        <dbReference type="Pfam" id="PF01225"/>
    </source>
</evidence>
<keyword evidence="7 10" id="KW-0573">Peptidoglycan synthesis</keyword>
<keyword evidence="4 10" id="KW-0547">Nucleotide-binding</keyword>
<dbReference type="Pfam" id="PF08245">
    <property type="entry name" value="Mur_ligase_M"/>
    <property type="match status" value="1"/>
</dbReference>
<dbReference type="SUPFAM" id="SSF63418">
    <property type="entry name" value="MurE/MurF N-terminal domain"/>
    <property type="match status" value="1"/>
</dbReference>
<dbReference type="RefSeq" id="WP_097017710.1">
    <property type="nucleotide sequence ID" value="NZ_OBDZ01000011.1"/>
</dbReference>
<dbReference type="AlphaFoldDB" id="A0A285GVZ4"/>
<evidence type="ECO:0000313" key="15">
    <source>
        <dbReference type="EMBL" id="SNY27483.1"/>
    </source>
</evidence>
<dbReference type="Gene3D" id="3.90.190.20">
    <property type="entry name" value="Mur ligase, C-terminal domain"/>
    <property type="match status" value="1"/>
</dbReference>
<accession>A0A285GVZ4</accession>
<gene>
    <name evidence="10" type="primary">murF</name>
    <name evidence="15" type="ORF">SAMN06265827_11131</name>
</gene>
<comment type="similarity">
    <text evidence="10">Belongs to the MurCDEF family. MurF subfamily.</text>
</comment>
<organism evidence="15 16">
    <name type="scientific">Orenia metallireducens</name>
    <dbReference type="NCBI Taxonomy" id="1413210"/>
    <lineage>
        <taxon>Bacteria</taxon>
        <taxon>Bacillati</taxon>
        <taxon>Bacillota</taxon>
        <taxon>Clostridia</taxon>
        <taxon>Halanaerobiales</taxon>
        <taxon>Halobacteroidaceae</taxon>
        <taxon>Orenia</taxon>
    </lineage>
</organism>
<dbReference type="GO" id="GO:0005524">
    <property type="term" value="F:ATP binding"/>
    <property type="evidence" value="ECO:0007669"/>
    <property type="project" value="UniProtKB-UniRule"/>
</dbReference>
<dbReference type="Gene3D" id="3.40.1390.10">
    <property type="entry name" value="MurE/MurF, N-terminal domain"/>
    <property type="match status" value="1"/>
</dbReference>
<evidence type="ECO:0000256" key="7">
    <source>
        <dbReference type="ARBA" id="ARBA00022984"/>
    </source>
</evidence>
<evidence type="ECO:0000256" key="3">
    <source>
        <dbReference type="ARBA" id="ARBA00022618"/>
    </source>
</evidence>
<dbReference type="InterPro" id="IPR035911">
    <property type="entry name" value="MurE/MurF_N"/>
</dbReference>
<evidence type="ECO:0000256" key="2">
    <source>
        <dbReference type="ARBA" id="ARBA00022598"/>
    </source>
</evidence>